<dbReference type="RefSeq" id="WP_020089137.1">
    <property type="nucleotide sequence ID" value="NZ_AZCZ01000002.1"/>
</dbReference>
<dbReference type="GO" id="GO:0043709">
    <property type="term" value="P:cell adhesion involved in single-species biofilm formation"/>
    <property type="evidence" value="ECO:0007669"/>
    <property type="project" value="TreeGrafter"/>
</dbReference>
<dbReference type="SMART" id="SM00267">
    <property type="entry name" value="GGDEF"/>
    <property type="match status" value="1"/>
</dbReference>
<dbReference type="InterPro" id="IPR000160">
    <property type="entry name" value="GGDEF_dom"/>
</dbReference>
<keyword evidence="1" id="KW-0812">Transmembrane</keyword>
<dbReference type="Gene3D" id="3.30.70.270">
    <property type="match status" value="1"/>
</dbReference>
<keyword evidence="4" id="KW-1185">Reference proteome</keyword>
<dbReference type="NCBIfam" id="TIGR00254">
    <property type="entry name" value="GGDEF"/>
    <property type="match status" value="1"/>
</dbReference>
<feature type="transmembrane region" description="Helical" evidence="1">
    <location>
        <begin position="128"/>
        <end position="146"/>
    </location>
</feature>
<dbReference type="InterPro" id="IPR043128">
    <property type="entry name" value="Rev_trsase/Diguanyl_cyclase"/>
</dbReference>
<dbReference type="PROSITE" id="PS50887">
    <property type="entry name" value="GGDEF"/>
    <property type="match status" value="1"/>
</dbReference>
<feature type="transmembrane region" description="Helical" evidence="1">
    <location>
        <begin position="79"/>
        <end position="97"/>
    </location>
</feature>
<dbReference type="GO" id="GO:1902201">
    <property type="term" value="P:negative regulation of bacterial-type flagellum-dependent cell motility"/>
    <property type="evidence" value="ECO:0007669"/>
    <property type="project" value="TreeGrafter"/>
</dbReference>
<dbReference type="OrthoDB" id="9759607at2"/>
<dbReference type="InterPro" id="IPR029787">
    <property type="entry name" value="Nucleotide_cyclase"/>
</dbReference>
<dbReference type="GO" id="GO:0005886">
    <property type="term" value="C:plasma membrane"/>
    <property type="evidence" value="ECO:0007669"/>
    <property type="project" value="TreeGrafter"/>
</dbReference>
<protein>
    <submittedName>
        <fullName evidence="3">Diguanylate cyclase phosphodiesterase domain-containing protein</fullName>
    </submittedName>
</protein>
<feature type="transmembrane region" description="Helical" evidence="1">
    <location>
        <begin position="50"/>
        <end position="67"/>
    </location>
</feature>
<proteinExistence type="predicted"/>
<gene>
    <name evidence="3" type="ORF">FD07_GL000727</name>
</gene>
<organism evidence="3 4">
    <name type="scientific">Levilactobacillus parabrevis ATCC 53295</name>
    <dbReference type="NCBI Taxonomy" id="1267003"/>
    <lineage>
        <taxon>Bacteria</taxon>
        <taxon>Bacillati</taxon>
        <taxon>Bacillota</taxon>
        <taxon>Bacilli</taxon>
        <taxon>Lactobacillales</taxon>
        <taxon>Lactobacillaceae</taxon>
        <taxon>Levilactobacillus</taxon>
    </lineage>
</organism>
<dbReference type="FunFam" id="3.30.70.270:FF:000001">
    <property type="entry name" value="Diguanylate cyclase domain protein"/>
    <property type="match status" value="1"/>
</dbReference>
<dbReference type="PATRIC" id="fig|1267003.4.peg.775"/>
<comment type="caution">
    <text evidence="3">The sequence shown here is derived from an EMBL/GenBank/DDBJ whole genome shotgun (WGS) entry which is preliminary data.</text>
</comment>
<dbReference type="PANTHER" id="PTHR45138">
    <property type="entry name" value="REGULATORY COMPONENTS OF SENSORY TRANSDUCTION SYSTEM"/>
    <property type="match status" value="1"/>
</dbReference>
<dbReference type="InterPro" id="IPR050469">
    <property type="entry name" value="Diguanylate_Cyclase"/>
</dbReference>
<accession>A0A0R1H6S6</accession>
<feature type="transmembrane region" description="Helical" evidence="1">
    <location>
        <begin position="184"/>
        <end position="204"/>
    </location>
</feature>
<feature type="domain" description="GGDEF" evidence="2">
    <location>
        <begin position="252"/>
        <end position="388"/>
    </location>
</feature>
<sequence length="393" mass="45300">MYLFENFLHDIFDIKSIIMALITVGLIAIMMVMTYFLAQRIARLSRTATIILDLIEAAIVIASVIILRQTFWVLNNGNVLSWGYAIAQLMILLFSLYSMQNFAVALVNLIMPLFFYGQALYIGASLQYWWVSAIALVILISVILYISHHQALALDSEWRFLLLQLLYGFAWCMVIWSVRPFHLIYTVNVLVVFIIYMWIIRFFVTRVNRVISHFARLDQEANYDELTGVRNRANFDTTTVGVFGVYRQHPTTPITMAMFDIDHFKQFNDKYGHLTGDAVLKHVAHHFNEELAQQTNNGEIFRYGGEEFVIIFKDTAPTDAQRIVTSIRDTLQQHPVKINGQQLVVTVSIGISALQPDDADFNSWFKRVDHYLYLAKEAGRDRITVEGEAQEFQ</sequence>
<dbReference type="AlphaFoldDB" id="A0A0R1H6S6"/>
<evidence type="ECO:0000256" key="1">
    <source>
        <dbReference type="SAM" id="Phobius"/>
    </source>
</evidence>
<feature type="transmembrane region" description="Helical" evidence="1">
    <location>
        <begin position="102"/>
        <end position="122"/>
    </location>
</feature>
<dbReference type="EMBL" id="AZCZ01000002">
    <property type="protein sequence ID" value="KRK39553.1"/>
    <property type="molecule type" value="Genomic_DNA"/>
</dbReference>
<feature type="transmembrane region" description="Helical" evidence="1">
    <location>
        <begin position="158"/>
        <end position="178"/>
    </location>
</feature>
<name>A0A0R1H6S6_9LACO</name>
<dbReference type="eggNOG" id="COG3706">
    <property type="taxonomic scope" value="Bacteria"/>
</dbReference>
<dbReference type="CDD" id="cd01949">
    <property type="entry name" value="GGDEF"/>
    <property type="match status" value="1"/>
</dbReference>
<dbReference type="PANTHER" id="PTHR45138:SF9">
    <property type="entry name" value="DIGUANYLATE CYCLASE DGCM-RELATED"/>
    <property type="match status" value="1"/>
</dbReference>
<dbReference type="GO" id="GO:0052621">
    <property type="term" value="F:diguanylate cyclase activity"/>
    <property type="evidence" value="ECO:0007669"/>
    <property type="project" value="TreeGrafter"/>
</dbReference>
<evidence type="ECO:0000259" key="2">
    <source>
        <dbReference type="PROSITE" id="PS50887"/>
    </source>
</evidence>
<dbReference type="SUPFAM" id="SSF55073">
    <property type="entry name" value="Nucleotide cyclase"/>
    <property type="match status" value="1"/>
</dbReference>
<dbReference type="Pfam" id="PF00990">
    <property type="entry name" value="GGDEF"/>
    <property type="match status" value="1"/>
</dbReference>
<dbReference type="STRING" id="357278.IV61_GL001668"/>
<evidence type="ECO:0000313" key="3">
    <source>
        <dbReference type="EMBL" id="KRK39553.1"/>
    </source>
</evidence>
<keyword evidence="1" id="KW-1133">Transmembrane helix</keyword>
<evidence type="ECO:0000313" key="4">
    <source>
        <dbReference type="Proteomes" id="UP000051176"/>
    </source>
</evidence>
<feature type="transmembrane region" description="Helical" evidence="1">
    <location>
        <begin position="17"/>
        <end position="38"/>
    </location>
</feature>
<reference evidence="3 4" key="1">
    <citation type="journal article" date="2015" name="Genome Announc.">
        <title>Expanding the biotechnology potential of lactobacilli through comparative genomics of 213 strains and associated genera.</title>
        <authorList>
            <person name="Sun Z."/>
            <person name="Harris H.M."/>
            <person name="McCann A."/>
            <person name="Guo C."/>
            <person name="Argimon S."/>
            <person name="Zhang W."/>
            <person name="Yang X."/>
            <person name="Jeffery I.B."/>
            <person name="Cooney J.C."/>
            <person name="Kagawa T.F."/>
            <person name="Liu W."/>
            <person name="Song Y."/>
            <person name="Salvetti E."/>
            <person name="Wrobel A."/>
            <person name="Rasinkangas P."/>
            <person name="Parkhill J."/>
            <person name="Rea M.C."/>
            <person name="O'Sullivan O."/>
            <person name="Ritari J."/>
            <person name="Douillard F.P."/>
            <person name="Paul Ross R."/>
            <person name="Yang R."/>
            <person name="Briner A.E."/>
            <person name="Felis G.E."/>
            <person name="de Vos W.M."/>
            <person name="Barrangou R."/>
            <person name="Klaenhammer T.R."/>
            <person name="Caufield P.W."/>
            <person name="Cui Y."/>
            <person name="Zhang H."/>
            <person name="O'Toole P.W."/>
        </authorList>
    </citation>
    <scope>NUCLEOTIDE SEQUENCE [LARGE SCALE GENOMIC DNA]</scope>
    <source>
        <strain evidence="3 4">ATCC 53295</strain>
    </source>
</reference>
<keyword evidence="1" id="KW-0472">Membrane</keyword>
<dbReference type="Proteomes" id="UP000051176">
    <property type="component" value="Unassembled WGS sequence"/>
</dbReference>